<dbReference type="GO" id="GO:0005737">
    <property type="term" value="C:cytoplasm"/>
    <property type="evidence" value="ECO:0007669"/>
    <property type="project" value="TreeGrafter"/>
</dbReference>
<reference evidence="9" key="1">
    <citation type="journal article" date="2015" name="PLoS Genet.">
        <title>Genome Sequence and Transcriptome Analyses of Chrysochromulina tobin: Metabolic Tools for Enhanced Algal Fitness in the Prominent Order Prymnesiales (Haptophyceae).</title>
        <authorList>
            <person name="Hovde B.T."/>
            <person name="Deodato C.R."/>
            <person name="Hunsperger H.M."/>
            <person name="Ryken S.A."/>
            <person name="Yost W."/>
            <person name="Jha R.K."/>
            <person name="Patterson J."/>
            <person name="Monnat R.J. Jr."/>
            <person name="Barlow S.B."/>
            <person name="Starkenburg S.R."/>
            <person name="Cattolico R.A."/>
        </authorList>
    </citation>
    <scope>NUCLEOTIDE SEQUENCE</scope>
    <source>
        <strain evidence="9">CCMP291</strain>
    </source>
</reference>
<keyword evidence="4" id="KW-1133">Transmembrane helix</keyword>
<sequence>MSFDLATTYITALHNHYYPTTCLQALGLVSLGDVMAQCLETSSGDGNGAPISLDWRRTLRMGTLGVIIGGLGTATWLRYLEDQLPVIESHAAASFVDLPLWLYEPVLRAFELSGPAHSVGLDTVADSLLVVVKATLDVCVWAPIANTLYLALTPLSEGRGLASAAESISDNFIPVMKSELKTFFPYNLVAFALIPPLVRPFTTGVLSMAFSTYISWVTHLEPKLAIALATADAQAQEERRTERRTEMARDAMLVVAAMDAIDAMRTDAARVVAAMEHTDAARRVVEAMERIDAAAGRMDAIDESTPRRGGWMQLTNRRRGGEDGCN</sequence>
<dbReference type="AlphaFoldDB" id="A0A0M0LSJ9"/>
<organism evidence="8 9">
    <name type="scientific">Chrysochromulina tobinii</name>
    <dbReference type="NCBI Taxonomy" id="1460289"/>
    <lineage>
        <taxon>Eukaryota</taxon>
        <taxon>Haptista</taxon>
        <taxon>Haptophyta</taxon>
        <taxon>Prymnesiophyceae</taxon>
        <taxon>Prymnesiales</taxon>
        <taxon>Chrysochromulinaceae</taxon>
        <taxon>Chrysochromulina</taxon>
    </lineage>
</organism>
<dbReference type="OrthoDB" id="43136at2759"/>
<feature type="region of interest" description="Disordered" evidence="7">
    <location>
        <begin position="303"/>
        <end position="326"/>
    </location>
</feature>
<dbReference type="GO" id="GO:0016020">
    <property type="term" value="C:membrane"/>
    <property type="evidence" value="ECO:0007669"/>
    <property type="project" value="UniProtKB-SubCell"/>
</dbReference>
<evidence type="ECO:0000256" key="1">
    <source>
        <dbReference type="ARBA" id="ARBA00004141"/>
    </source>
</evidence>
<evidence type="ECO:0000256" key="7">
    <source>
        <dbReference type="SAM" id="MobiDB-lite"/>
    </source>
</evidence>
<dbReference type="Proteomes" id="UP000037460">
    <property type="component" value="Unassembled WGS sequence"/>
</dbReference>
<dbReference type="PANTHER" id="PTHR11266">
    <property type="entry name" value="PEROXISOMAL MEMBRANE PROTEIN 2, PXMP2 MPV17"/>
    <property type="match status" value="1"/>
</dbReference>
<proteinExistence type="inferred from homology"/>
<accession>A0A0M0LSJ9</accession>
<comment type="subcellular location">
    <subcellularLocation>
        <location evidence="1">Membrane</location>
        <topology evidence="1">Multi-pass membrane protein</topology>
    </subcellularLocation>
</comment>
<keyword evidence="3" id="KW-0812">Transmembrane</keyword>
<keyword evidence="9" id="KW-1185">Reference proteome</keyword>
<comment type="caution">
    <text evidence="8">The sequence shown here is derived from an EMBL/GenBank/DDBJ whole genome shotgun (WGS) entry which is preliminary data.</text>
</comment>
<evidence type="ECO:0000313" key="9">
    <source>
        <dbReference type="Proteomes" id="UP000037460"/>
    </source>
</evidence>
<dbReference type="EMBL" id="JWZX01000094">
    <property type="protein sequence ID" value="KOO53738.1"/>
    <property type="molecule type" value="Genomic_DNA"/>
</dbReference>
<comment type="similarity">
    <text evidence="2 6">Belongs to the peroxisomal membrane protein PXMP2/4 family.</text>
</comment>
<dbReference type="InterPro" id="IPR007248">
    <property type="entry name" value="Mpv17_PMP22"/>
</dbReference>
<name>A0A0M0LSJ9_9EUKA</name>
<evidence type="ECO:0000256" key="4">
    <source>
        <dbReference type="ARBA" id="ARBA00022989"/>
    </source>
</evidence>
<keyword evidence="5" id="KW-0472">Membrane</keyword>
<evidence type="ECO:0000256" key="2">
    <source>
        <dbReference type="ARBA" id="ARBA00006824"/>
    </source>
</evidence>
<evidence type="ECO:0000256" key="6">
    <source>
        <dbReference type="RuleBase" id="RU363053"/>
    </source>
</evidence>
<protein>
    <submittedName>
        <fullName evidence="8">Uncharacterized protein</fullName>
    </submittedName>
</protein>
<gene>
    <name evidence="8" type="ORF">Ctob_016306</name>
</gene>
<evidence type="ECO:0000256" key="3">
    <source>
        <dbReference type="ARBA" id="ARBA00022692"/>
    </source>
</evidence>
<evidence type="ECO:0000256" key="5">
    <source>
        <dbReference type="ARBA" id="ARBA00023136"/>
    </source>
</evidence>
<dbReference type="Pfam" id="PF04117">
    <property type="entry name" value="Mpv17_PMP22"/>
    <property type="match status" value="1"/>
</dbReference>
<evidence type="ECO:0000313" key="8">
    <source>
        <dbReference type="EMBL" id="KOO53738.1"/>
    </source>
</evidence>